<organism evidence="1 2">
    <name type="scientific">Shouchella clausii (strain KSM-K16)</name>
    <name type="common">Alkalihalobacillus clausii</name>
    <dbReference type="NCBI Taxonomy" id="66692"/>
    <lineage>
        <taxon>Bacteria</taxon>
        <taxon>Bacillati</taxon>
        <taxon>Bacillota</taxon>
        <taxon>Bacilli</taxon>
        <taxon>Bacillales</taxon>
        <taxon>Bacillaceae</taxon>
        <taxon>Shouchella</taxon>
    </lineage>
</organism>
<dbReference type="AlphaFoldDB" id="Q5WIS1"/>
<keyword evidence="2" id="KW-1185">Reference proteome</keyword>
<evidence type="ECO:0000313" key="1">
    <source>
        <dbReference type="EMBL" id="BAD63734.1"/>
    </source>
</evidence>
<protein>
    <submittedName>
        <fullName evidence="1">Uncharacterized protein</fullName>
    </submittedName>
</protein>
<dbReference type="STRING" id="66692.ABC1196"/>
<dbReference type="Proteomes" id="UP000001168">
    <property type="component" value="Chromosome"/>
</dbReference>
<dbReference type="HOGENOM" id="CLU_2404810_0_0_9"/>
<reference evidence="1 2" key="3">
    <citation type="journal article" date="1997" name="Protein Eng.">
        <title>High-resolution crystal structure of M-protease: phylogeny aided analysis of the high-alkaline adaptation mechanism.</title>
        <authorList>
            <person name="Shirai T."/>
            <person name="Suzuki A."/>
            <person name="Yamane T."/>
            <person name="Ashida T."/>
            <person name="Kobayashi T."/>
            <person name="Ito S."/>
        </authorList>
    </citation>
    <scope>NUCLEOTIDE SEQUENCE [LARGE SCALE GENOMIC DNA]</scope>
    <source>
        <strain evidence="1 2">KSM-K16</strain>
    </source>
</reference>
<reference evidence="1 2" key="2">
    <citation type="journal article" date="1995" name="Appl. Microbiol. Biotechnol.">
        <title>Purification and properties of an alkaline protease from alkalophilic Bacillus sp. KSM-K16.</title>
        <authorList>
            <person name="Kobayashi T."/>
            <person name="Hakamada Y."/>
            <person name="Adachi S."/>
            <person name="Hitomi J."/>
            <person name="Yoshimatsu T."/>
            <person name="Koike K."/>
            <person name="Kawai S."/>
            <person name="Ito S."/>
        </authorList>
    </citation>
    <scope>NUCLEOTIDE SEQUENCE [LARGE SCALE GENOMIC DNA]</scope>
    <source>
        <strain evidence="1 2">KSM-K16</strain>
    </source>
</reference>
<dbReference type="EMBL" id="AP006627">
    <property type="protein sequence ID" value="BAD63734.1"/>
    <property type="molecule type" value="Genomic_DNA"/>
</dbReference>
<name>Q5WIS1_SHOC1</name>
<dbReference type="eggNOG" id="ENOG5032UIX">
    <property type="taxonomic scope" value="Bacteria"/>
</dbReference>
<sequence>MKMIGGRVLEHWERWVPTNGIPSRLYNDTFIDNKEGIVLEFSDEKDKKKMVVKFEKGVLSYRNTDEGSLLRKLNYLEQQYGSDFYSEWTLFKVINSDKERNR</sequence>
<dbReference type="KEGG" id="bcl:ABC1196"/>
<reference evidence="1 2" key="5">
    <citation type="journal article" date="2007" name="Extremophiles">
        <title>Intragenomic diversity of the V1 regions of 16S rRNA genes in high-alkaline protease-producing Bacillus clausii spp.</title>
        <authorList>
            <person name="Kageyama Y."/>
            <person name="Takaki Y."/>
            <person name="Shimamura S."/>
            <person name="Nishi S."/>
            <person name="Nogi Y."/>
            <person name="Uchimura K."/>
            <person name="Kobayashi T."/>
            <person name="Hitomi J."/>
            <person name="Ozaki K."/>
            <person name="Kawai S."/>
            <person name="Ito S."/>
            <person name="Horikoshi K."/>
        </authorList>
    </citation>
    <scope>NUCLEOTIDE SEQUENCE [LARGE SCALE GENOMIC DNA]</scope>
    <source>
        <strain evidence="1 2">KSM-K16</strain>
    </source>
</reference>
<reference evidence="2" key="4">
    <citation type="submission" date="2003-10" db="EMBL/GenBank/DDBJ databases">
        <title>The complete genome sequence of the alkaliphilic Bacillus clausii KSM-K16.</title>
        <authorList>
            <person name="Takaki Y."/>
            <person name="Kageyama Y."/>
            <person name="Shimamura S."/>
            <person name="Suzuki H."/>
            <person name="Nishi S."/>
            <person name="Hatada Y."/>
            <person name="Kawai S."/>
            <person name="Ito S."/>
            <person name="Horikoshi K."/>
        </authorList>
    </citation>
    <scope>NUCLEOTIDE SEQUENCE [LARGE SCALE GENOMIC DNA]</scope>
    <source>
        <strain evidence="2">KSM-K16</strain>
    </source>
</reference>
<gene>
    <name evidence="1" type="ordered locus">ABC1196</name>
</gene>
<accession>Q5WIS1</accession>
<proteinExistence type="predicted"/>
<evidence type="ECO:0000313" key="2">
    <source>
        <dbReference type="Proteomes" id="UP000001168"/>
    </source>
</evidence>
<reference evidence="1 2" key="1">
    <citation type="journal article" date="1994" name="J. Ferment. Bioeng.">
        <title>Molecular cloning and nucleotide sequence of the gene for an alkaline protease from the alkalophilic Bacillus sp. KSM-K16.</title>
        <authorList>
            <person name="Hakamada Y."/>
            <person name="Kobayashi T."/>
            <person name="Hitomi J."/>
            <person name="Kawai S."/>
            <person name="Ito S."/>
        </authorList>
    </citation>
    <scope>NUCLEOTIDE SEQUENCE [LARGE SCALE GENOMIC DNA]</scope>
    <source>
        <strain evidence="1 2">KSM-K16</strain>
    </source>
</reference>